<name>A0AAJ3LHI8_9PSED</name>
<sequence>MDSTHIQDDQAASMRRPVPHLGPAFVTDHDAAHWAHQQIGNRRETVFGGLVFKRDDGMYLPTVPVAGTATAFDFQSDLLKVDANRNFLAYEGHSVHALYSSRAGDGARRSAQIQHWTDAQRRLDRSFFPINILRIIIQVRRLCTRYYLSGFYGSLIQYESSGSATEASFLSKLMAAKPAANFDDYIAFINEAARAGYLRVIVANAELGGKPGQLLTPWTLNQTLSQIGQEALAPLASPVSRRWQDAVRAVLPPLGFARQESHFGYLYKSASNQFVAEFPSDELKAAFALTSGKLSLPKVHKADSEFLTFGIYCSLSPQAKPTVAKESWLAENFFPASALAAVAMMAGTDDLGLHFYLRANDGALLMYHCTGSQAQSRLFANYGAEIDRRLKDGTLSPSEFVRQVAAVGTLTVVEPGRVWDKAGVVGPQWRAFAKVHASLSPAFVTADDAARYLHYTVGSPHGSFLQAYIFKRSDGLFVASRLSDPDTWRSLWGGALPADNAVTRVELEGHQLVGEFNRPVYDLAEVRANYPQKTSRQLALLISTPSTQAIDMTLVFSDQIKVLYTSGTNGTLIKYAVSGSRAEREFGEYLARVERDGQGVARVQGFDGTREGLIKELVKLGELTVLLADETWYNVQGRVPATWEPETPFAAAAPINAPLSWVFTDLATAARYAHDRMQATADGRRVGCILKHSSAEQYVVSEPCAPIPAGEALFELANVFRNAGLPPGFALRGWYCRSEPDATGIAAEPWLYEAFIDTTDFAQGIAALRIHPESNPAFYLSTADGAQLAYDASGSAEESQLYQVLPDGRVTDNGLGDELRAATVTPHEMIQKVAGAGALSVLQPGTLWDVAELVADTWRPYALAPRPQLSRGFLQIEDAARHAHGQIGSWREGEYCGYILQRPDGLYVATEPLPASDAGRFAQGVVYPQDVKGRSLLPPRHVLKAVYGSSRGVSLLEPERLQRPGWSRDDACLEAQMFSALDVHTLIRKRQQVSVAYLSGAEDCLLAYDLIDSPAQASLFKALDPSPQRSPAALNLANGTLTAMEWIRQVAAAGSVRVVLGNPLWGAPGLITEHWQPRLPILRRERPELVAYGPVCASAADAAQALRARLDREAPTQTSFGFMLKHRDQDAFVSAELVPAWDKAGLFALSAVFAVDDDGEFIYPAGYQLHALVYRRNWMPPGLTTAEHWLAQHFISAADLASATVEAKRQRETGALTGLPVFISTLDQALLLVQTPVASTLFNPVRQPSGVFEDVQTLMTSGQLSAVGFVNEVAKLSWLSVLVPSECWGLAGKLDVSQTPWTAFANFMRRSLSPLFSNQADAVRYAHQQLGTQRDTLHGGLVLQRNGKFVATLAVPVSSEDFDPNVILPGLDVSQALLAPGWKMVARYRSRPARVLGFWLPSEENSVYQNLFSTNVLGTALKSGHLWTHEYLLTPDGSLIGFSTQDVERSLLAPAQRNEATQLLSHLETSLAPNSLALHDPYSNAVEQQMRSGRKSPTELVNQLARVGTLQVLEGGPLWGTAQRVLPGWMPGLAYVAPQTAVHAVADRQLGPVFKHADDAARHGHQYAQARTELSFGVILKSSDNGHFVACAPVKGDDLGFALDRAFLRGQLPIGYSLQGLYLRLPQRAAPELPQAEGYAQLMAPAVVLAALSFSRVAQSERFLALYVSCPDGSLFRYQAVQIDPDWDSSRRQAAYLKHLNSRGSIDSHVLKLVESGELRVLDSSPFWDALLPRIKRLATTLAVLDTRLALGPLCAHPDDAARLAWQQVVPLAHQPRLGALLGNGDSDTFIAVQPVADPGPSVAVGLRPDTPAYKALFEGIMNLGYPSTSTRYPAGYKVMGLQQLFKLDTERQHLGDRYEEGLAHNFIAQKEIRGFIEMLRQDKIAGARYYFTPVHGALIVYEPSYHADESQLLRDDWIDEDTGVMKVKPSEVIRRLATSGKLTILETDRFWQPRSQVARRLLQAFKQADQGV</sequence>
<dbReference type="EMBL" id="JACAQR010000012">
    <property type="protein sequence ID" value="NWD42357.1"/>
    <property type="molecule type" value="Genomic_DNA"/>
</dbReference>
<evidence type="ECO:0000313" key="2">
    <source>
        <dbReference type="EMBL" id="NWD42357.1"/>
    </source>
</evidence>
<protein>
    <recommendedName>
        <fullName evidence="4">DUF4329 domain-containing protein</fullName>
    </recommendedName>
</protein>
<evidence type="ECO:0000313" key="3">
    <source>
        <dbReference type="Proteomes" id="UP000546584"/>
    </source>
</evidence>
<organism evidence="2 3">
    <name type="scientific">Pseudomonas yamanorum</name>
    <dbReference type="NCBI Taxonomy" id="515393"/>
    <lineage>
        <taxon>Bacteria</taxon>
        <taxon>Pseudomonadati</taxon>
        <taxon>Pseudomonadota</taxon>
        <taxon>Gammaproteobacteria</taxon>
        <taxon>Pseudomonadales</taxon>
        <taxon>Pseudomonadaceae</taxon>
        <taxon>Pseudomonas</taxon>
    </lineage>
</organism>
<dbReference type="Proteomes" id="UP000546584">
    <property type="component" value="Unassembled WGS sequence"/>
</dbReference>
<evidence type="ECO:0008006" key="4">
    <source>
        <dbReference type="Google" id="ProtNLM"/>
    </source>
</evidence>
<proteinExistence type="predicted"/>
<accession>A0AAJ3LHI8</accession>
<feature type="region of interest" description="Disordered" evidence="1">
    <location>
        <begin position="1"/>
        <end position="20"/>
    </location>
</feature>
<dbReference type="RefSeq" id="WP_177025932.1">
    <property type="nucleotide sequence ID" value="NZ_JACAQR010000012.1"/>
</dbReference>
<comment type="caution">
    <text evidence="2">The sequence shown here is derived from an EMBL/GenBank/DDBJ whole genome shotgun (WGS) entry which is preliminary data.</text>
</comment>
<gene>
    <name evidence="2" type="ORF">HX826_10815</name>
</gene>
<reference evidence="2 3" key="1">
    <citation type="submission" date="2020-04" db="EMBL/GenBank/DDBJ databases">
        <title>Molecular characterization of pseudomonads from Agaricus bisporus reveal novel blotch 2 pathogens in Western Europe.</title>
        <authorList>
            <person name="Taparia T."/>
            <person name="Krijger M."/>
            <person name="Haynes E."/>
            <person name="Elpinstone J.G."/>
            <person name="Noble R."/>
            <person name="Van Der Wolf J."/>
        </authorList>
    </citation>
    <scope>NUCLEOTIDE SEQUENCE [LARGE SCALE GENOMIC DNA]</scope>
    <source>
        <strain evidence="2 3">IPO3753</strain>
    </source>
</reference>
<evidence type="ECO:0000256" key="1">
    <source>
        <dbReference type="SAM" id="MobiDB-lite"/>
    </source>
</evidence>